<evidence type="ECO:0000313" key="1">
    <source>
        <dbReference type="EMBL" id="CCJ33992.1"/>
    </source>
</evidence>
<comment type="caution">
    <text evidence="1">The sequence shown here is derived from an EMBL/GenBank/DDBJ whole genome shotgun (WGS) entry which is preliminary data.</text>
</comment>
<sequence>MKNIFLTGEKGIGKSTLLFKILNLLDCSIGGYYEKKIPCEDGIKFDMIMQQ</sequence>
<dbReference type="GO" id="GO:0017111">
    <property type="term" value="F:ribonucleoside triphosphate phosphatase activity"/>
    <property type="evidence" value="ECO:0007669"/>
    <property type="project" value="InterPro"/>
</dbReference>
<proteinExistence type="predicted"/>
<dbReference type="Pfam" id="PF03266">
    <property type="entry name" value="NTPase_1"/>
    <property type="match status" value="1"/>
</dbReference>
<dbReference type="InterPro" id="IPR004948">
    <property type="entry name" value="Nuc-triphosphatase_THEP1"/>
</dbReference>
<evidence type="ECO:0000313" key="2">
    <source>
        <dbReference type="Proteomes" id="UP000007652"/>
    </source>
</evidence>
<dbReference type="InterPro" id="IPR027417">
    <property type="entry name" value="P-loop_NTPase"/>
</dbReference>
<dbReference type="OrthoDB" id="47144at2"/>
<dbReference type="SUPFAM" id="SSF52540">
    <property type="entry name" value="P-loop containing nucleoside triphosphate hydrolases"/>
    <property type="match status" value="1"/>
</dbReference>
<protein>
    <submittedName>
        <fullName evidence="1">Uncharacterized protein</fullName>
    </submittedName>
</protein>
<gene>
    <name evidence="1" type="ORF">CAAU_1908</name>
</gene>
<dbReference type="Gene3D" id="3.40.50.300">
    <property type="entry name" value="P-loop containing nucleotide triphosphate hydrolases"/>
    <property type="match status" value="1"/>
</dbReference>
<organism evidence="1 2">
    <name type="scientific">Caloramator australicus RC3</name>
    <dbReference type="NCBI Taxonomy" id="857293"/>
    <lineage>
        <taxon>Bacteria</taxon>
        <taxon>Bacillati</taxon>
        <taxon>Bacillota</taxon>
        <taxon>Clostridia</taxon>
        <taxon>Eubacteriales</taxon>
        <taxon>Clostridiaceae</taxon>
        <taxon>Caloramator</taxon>
    </lineage>
</organism>
<keyword evidence="2" id="KW-1185">Reference proteome</keyword>
<dbReference type="RefSeq" id="WP_008909249.1">
    <property type="nucleotide sequence ID" value="NZ_CAKP01000098.1"/>
</dbReference>
<dbReference type="Proteomes" id="UP000007652">
    <property type="component" value="Unassembled WGS sequence"/>
</dbReference>
<dbReference type="EMBL" id="CAKP01000098">
    <property type="protein sequence ID" value="CCJ33992.1"/>
    <property type="molecule type" value="Genomic_DNA"/>
</dbReference>
<dbReference type="AlphaFoldDB" id="I7J5T0"/>
<reference evidence="1 2" key="1">
    <citation type="journal article" date="2011" name="J. Bacteriol.">
        <title>Draft genome sequence of Caloramator australicus strain RC3T, a thermoanaerobe from the Great Artesian Basin of Australia.</title>
        <authorList>
            <person name="Ogg C.D."/>
            <person name="Patel B.K.C."/>
        </authorList>
    </citation>
    <scope>NUCLEOTIDE SEQUENCE [LARGE SCALE GENOMIC DNA]</scope>
    <source>
        <strain evidence="1 2">RC3</strain>
    </source>
</reference>
<accession>I7J5T0</accession>
<name>I7J5T0_9CLOT</name>